<proteinExistence type="predicted"/>
<evidence type="ECO:0000313" key="3">
    <source>
        <dbReference type="Proteomes" id="UP000031036"/>
    </source>
</evidence>
<dbReference type="EMBL" id="JPKZ01000193">
    <property type="protein sequence ID" value="KHN88684.1"/>
    <property type="molecule type" value="Genomic_DNA"/>
</dbReference>
<protein>
    <submittedName>
        <fullName evidence="2">Pancreas transcription factor 1 subunit alpha</fullName>
    </submittedName>
</protein>
<dbReference type="InterPro" id="IPR036638">
    <property type="entry name" value="HLH_DNA-bd_sf"/>
</dbReference>
<dbReference type="Proteomes" id="UP000031036">
    <property type="component" value="Unassembled WGS sequence"/>
</dbReference>
<name>A0A0B2W4U3_TOXCA</name>
<dbReference type="GO" id="GO:0032502">
    <property type="term" value="P:developmental process"/>
    <property type="evidence" value="ECO:0007669"/>
    <property type="project" value="TreeGrafter"/>
</dbReference>
<evidence type="ECO:0000259" key="1">
    <source>
        <dbReference type="PROSITE" id="PS50888"/>
    </source>
</evidence>
<dbReference type="AlphaFoldDB" id="A0A0B2W4U3"/>
<dbReference type="SMART" id="SM00353">
    <property type="entry name" value="HLH"/>
    <property type="match status" value="1"/>
</dbReference>
<evidence type="ECO:0000313" key="2">
    <source>
        <dbReference type="EMBL" id="KHN88684.1"/>
    </source>
</evidence>
<dbReference type="STRING" id="6265.A0A0B2W4U3"/>
<dbReference type="PROSITE" id="PS50888">
    <property type="entry name" value="BHLH"/>
    <property type="match status" value="1"/>
</dbReference>
<accession>A0A0B2W4U3</accession>
<dbReference type="OrthoDB" id="10048995at2759"/>
<reference evidence="2 3" key="1">
    <citation type="submission" date="2014-11" db="EMBL/GenBank/DDBJ databases">
        <title>Genetic blueprint of the zoonotic pathogen Toxocara canis.</title>
        <authorList>
            <person name="Zhu X.-Q."/>
            <person name="Korhonen P.K."/>
            <person name="Cai H."/>
            <person name="Young N.D."/>
            <person name="Nejsum P."/>
            <person name="von Samson-Himmelstjerna G."/>
            <person name="Boag P.R."/>
            <person name="Tan P."/>
            <person name="Li Q."/>
            <person name="Min J."/>
            <person name="Yang Y."/>
            <person name="Wang X."/>
            <person name="Fang X."/>
            <person name="Hall R.S."/>
            <person name="Hofmann A."/>
            <person name="Sternberg P.W."/>
            <person name="Jex A.R."/>
            <person name="Gasser R.B."/>
        </authorList>
    </citation>
    <scope>NUCLEOTIDE SEQUENCE [LARGE SCALE GENOMIC DNA]</scope>
    <source>
        <strain evidence="2">PN_DK_2014</strain>
    </source>
</reference>
<dbReference type="OMA" id="CSKVWIP"/>
<sequence>MMPSNDLRLKQIYADHILDRGYCDTLSATQRITMKRRKLKSDEVLQRQRTAANERERKRMCSINKGFDKLRLRLPMLPYEKKLSKVDTLKQAISYIQQLSTMLCERDQSIKPEDQIIASQPPPTLIISSANGSKFTKFPDSNAVSAGMLAVSWSRTPDKYGSAIRDERGVAHAQCAKVWVPGI</sequence>
<dbReference type="PANTHER" id="PTHR23349:SF112">
    <property type="entry name" value="48 RELATED 1, ISOFORM B"/>
    <property type="match status" value="1"/>
</dbReference>
<dbReference type="Pfam" id="PF00010">
    <property type="entry name" value="HLH"/>
    <property type="match status" value="1"/>
</dbReference>
<dbReference type="GO" id="GO:0000981">
    <property type="term" value="F:DNA-binding transcription factor activity, RNA polymerase II-specific"/>
    <property type="evidence" value="ECO:0007669"/>
    <property type="project" value="TreeGrafter"/>
</dbReference>
<dbReference type="InterPro" id="IPR050283">
    <property type="entry name" value="E-box_TF_Regulators"/>
</dbReference>
<dbReference type="SUPFAM" id="SSF47459">
    <property type="entry name" value="HLH, helix-loop-helix DNA-binding domain"/>
    <property type="match status" value="1"/>
</dbReference>
<comment type="caution">
    <text evidence="2">The sequence shown here is derived from an EMBL/GenBank/DDBJ whole genome shotgun (WGS) entry which is preliminary data.</text>
</comment>
<gene>
    <name evidence="2" type="primary">ptf1a</name>
    <name evidence="2" type="ORF">Tcan_09373</name>
</gene>
<dbReference type="GO" id="GO:0000977">
    <property type="term" value="F:RNA polymerase II transcription regulatory region sequence-specific DNA binding"/>
    <property type="evidence" value="ECO:0007669"/>
    <property type="project" value="TreeGrafter"/>
</dbReference>
<keyword evidence="3" id="KW-1185">Reference proteome</keyword>
<organism evidence="2 3">
    <name type="scientific">Toxocara canis</name>
    <name type="common">Canine roundworm</name>
    <dbReference type="NCBI Taxonomy" id="6265"/>
    <lineage>
        <taxon>Eukaryota</taxon>
        <taxon>Metazoa</taxon>
        <taxon>Ecdysozoa</taxon>
        <taxon>Nematoda</taxon>
        <taxon>Chromadorea</taxon>
        <taxon>Rhabditida</taxon>
        <taxon>Spirurina</taxon>
        <taxon>Ascaridomorpha</taxon>
        <taxon>Ascaridoidea</taxon>
        <taxon>Toxocaridae</taxon>
        <taxon>Toxocara</taxon>
    </lineage>
</organism>
<feature type="domain" description="BHLH" evidence="1">
    <location>
        <begin position="47"/>
        <end position="99"/>
    </location>
</feature>
<dbReference type="Gene3D" id="4.10.280.10">
    <property type="entry name" value="Helix-loop-helix DNA-binding domain"/>
    <property type="match status" value="1"/>
</dbReference>
<dbReference type="GO" id="GO:0046983">
    <property type="term" value="F:protein dimerization activity"/>
    <property type="evidence" value="ECO:0007669"/>
    <property type="project" value="InterPro"/>
</dbReference>
<dbReference type="InterPro" id="IPR011598">
    <property type="entry name" value="bHLH_dom"/>
</dbReference>
<dbReference type="PANTHER" id="PTHR23349">
    <property type="entry name" value="BASIC HELIX-LOOP-HELIX TRANSCRIPTION FACTOR, TWIST"/>
    <property type="match status" value="1"/>
</dbReference>